<keyword evidence="3" id="KW-0862">Zinc</keyword>
<feature type="domain" description="DNL-type" evidence="7">
    <location>
        <begin position="127"/>
        <end position="228"/>
    </location>
</feature>
<gene>
    <name evidence="8" type="ORF">ASEP1449_LOCUS20020</name>
</gene>
<dbReference type="GO" id="GO:0030150">
    <property type="term" value="P:protein import into mitochondrial matrix"/>
    <property type="evidence" value="ECO:0007669"/>
    <property type="project" value="TreeGrafter"/>
</dbReference>
<proteinExistence type="predicted"/>
<protein>
    <recommendedName>
        <fullName evidence="7">DNL-type domain-containing protein</fullName>
    </recommendedName>
</protein>
<dbReference type="GO" id="GO:0008270">
    <property type="term" value="F:zinc ion binding"/>
    <property type="evidence" value="ECO:0007669"/>
    <property type="project" value="UniProtKB-KW"/>
</dbReference>
<name>A0A7S2XUD5_9STRA</name>
<keyword evidence="6" id="KW-1133">Transmembrane helix</keyword>
<dbReference type="PANTHER" id="PTHR20922:SF13">
    <property type="entry name" value="DNL-TYPE ZINC FINGER PROTEIN"/>
    <property type="match status" value="1"/>
</dbReference>
<keyword evidence="2 4" id="KW-0863">Zinc-finger</keyword>
<evidence type="ECO:0000256" key="3">
    <source>
        <dbReference type="ARBA" id="ARBA00022833"/>
    </source>
</evidence>
<sequence>MALVTHSAKQNMIPIRLSSSLLLFFFVSASIISPFVCVAFSSYNPIQHEWHTMRPNCRDKTSSTWLAARRHNPNNNNEETDADENVPIPQLALPAMGGSSFSSDPSSRSTSMTKETGSTTSSSPPAFARKKFELQYTCKVCDTRNSNRVSRIAYTKGVVICECKGCETKHMIADHLGWTDYQGGFEGDTNTIEDYFRALGQDDVVNRVSEEVFELEKVLGKSSTSGSILGEGGQLELE</sequence>
<evidence type="ECO:0000256" key="1">
    <source>
        <dbReference type="ARBA" id="ARBA00022723"/>
    </source>
</evidence>
<evidence type="ECO:0000259" key="7">
    <source>
        <dbReference type="PROSITE" id="PS51501"/>
    </source>
</evidence>
<dbReference type="GO" id="GO:0006457">
    <property type="term" value="P:protein folding"/>
    <property type="evidence" value="ECO:0007669"/>
    <property type="project" value="TreeGrafter"/>
</dbReference>
<dbReference type="EMBL" id="HBHQ01029506">
    <property type="protein sequence ID" value="CAD9828185.1"/>
    <property type="molecule type" value="Transcribed_RNA"/>
</dbReference>
<feature type="compositionally biased region" description="Polar residues" evidence="5">
    <location>
        <begin position="112"/>
        <end position="124"/>
    </location>
</feature>
<evidence type="ECO:0000256" key="6">
    <source>
        <dbReference type="SAM" id="Phobius"/>
    </source>
</evidence>
<accession>A0A7S2XUD5</accession>
<dbReference type="GO" id="GO:0051087">
    <property type="term" value="F:protein-folding chaperone binding"/>
    <property type="evidence" value="ECO:0007669"/>
    <property type="project" value="TreeGrafter"/>
</dbReference>
<reference evidence="8" key="1">
    <citation type="submission" date="2021-01" db="EMBL/GenBank/DDBJ databases">
        <authorList>
            <person name="Corre E."/>
            <person name="Pelletier E."/>
            <person name="Niang G."/>
            <person name="Scheremetjew M."/>
            <person name="Finn R."/>
            <person name="Kale V."/>
            <person name="Holt S."/>
            <person name="Cochrane G."/>
            <person name="Meng A."/>
            <person name="Brown T."/>
            <person name="Cohen L."/>
        </authorList>
    </citation>
    <scope>NUCLEOTIDE SEQUENCE</scope>
    <source>
        <strain evidence="8">CCMP2084</strain>
    </source>
</reference>
<evidence type="ECO:0000256" key="4">
    <source>
        <dbReference type="PROSITE-ProRule" id="PRU00834"/>
    </source>
</evidence>
<dbReference type="InterPro" id="IPR007853">
    <property type="entry name" value="Znf_DNL-typ"/>
</dbReference>
<organism evidence="8">
    <name type="scientific">Attheya septentrionalis</name>
    <dbReference type="NCBI Taxonomy" id="420275"/>
    <lineage>
        <taxon>Eukaryota</taxon>
        <taxon>Sar</taxon>
        <taxon>Stramenopiles</taxon>
        <taxon>Ochrophyta</taxon>
        <taxon>Bacillariophyta</taxon>
        <taxon>Coscinodiscophyceae</taxon>
        <taxon>Chaetocerotophycidae</taxon>
        <taxon>Chaetocerotales</taxon>
        <taxon>Attheyaceae</taxon>
        <taxon>Attheya</taxon>
    </lineage>
</organism>
<dbReference type="PROSITE" id="PS51501">
    <property type="entry name" value="ZF_DNL"/>
    <property type="match status" value="1"/>
</dbReference>
<evidence type="ECO:0000313" key="8">
    <source>
        <dbReference type="EMBL" id="CAD9828185.1"/>
    </source>
</evidence>
<keyword evidence="6" id="KW-0812">Transmembrane</keyword>
<dbReference type="PANTHER" id="PTHR20922">
    <property type="entry name" value="DNL-TYPE ZINC FINGER PROTEIN"/>
    <property type="match status" value="1"/>
</dbReference>
<dbReference type="InterPro" id="IPR024158">
    <property type="entry name" value="Mt_import_TIM15"/>
</dbReference>
<dbReference type="GO" id="GO:0005739">
    <property type="term" value="C:mitochondrion"/>
    <property type="evidence" value="ECO:0007669"/>
    <property type="project" value="TreeGrafter"/>
</dbReference>
<dbReference type="AlphaFoldDB" id="A0A7S2XUD5"/>
<feature type="transmembrane region" description="Helical" evidence="6">
    <location>
        <begin position="21"/>
        <end position="43"/>
    </location>
</feature>
<dbReference type="GO" id="GO:0050821">
    <property type="term" value="P:protein stabilization"/>
    <property type="evidence" value="ECO:0007669"/>
    <property type="project" value="TreeGrafter"/>
</dbReference>
<dbReference type="Pfam" id="PF05180">
    <property type="entry name" value="zf-DNL"/>
    <property type="match status" value="1"/>
</dbReference>
<feature type="region of interest" description="Disordered" evidence="5">
    <location>
        <begin position="96"/>
        <end position="125"/>
    </location>
</feature>
<evidence type="ECO:0000256" key="5">
    <source>
        <dbReference type="SAM" id="MobiDB-lite"/>
    </source>
</evidence>
<evidence type="ECO:0000256" key="2">
    <source>
        <dbReference type="ARBA" id="ARBA00022771"/>
    </source>
</evidence>
<keyword evidence="6" id="KW-0472">Membrane</keyword>
<keyword evidence="1" id="KW-0479">Metal-binding</keyword>
<feature type="compositionally biased region" description="Low complexity" evidence="5">
    <location>
        <begin position="99"/>
        <end position="111"/>
    </location>
</feature>